<sequence>MMEQDPMRLNPVMLLSIVNMKLRDEFKHLNEYCEDANLSPEEIKEKLKTTGYEYNEEKNQFIRKL</sequence>
<protein>
    <recommendedName>
        <fullName evidence="3">DUF4250 domain-containing protein</fullName>
    </recommendedName>
</protein>
<dbReference type="Proteomes" id="UP000005707">
    <property type="component" value="Unassembled WGS sequence"/>
</dbReference>
<dbReference type="EMBL" id="AFNU02000008">
    <property type="protein sequence ID" value="ERJ11778.1"/>
    <property type="molecule type" value="Genomic_DNA"/>
</dbReference>
<reference evidence="1 2" key="2">
    <citation type="journal article" date="2013" name="PLoS ONE">
        <title>INDIGO - INtegrated Data Warehouse of MIcrobial GenOmes with Examples from the Red Sea Extremophiles.</title>
        <authorList>
            <person name="Alam I."/>
            <person name="Antunes A."/>
            <person name="Kamau A.A."/>
            <person name="Ba Alawi W."/>
            <person name="Kalkatawi M."/>
            <person name="Stingl U."/>
            <person name="Bajic V.B."/>
        </authorList>
    </citation>
    <scope>NUCLEOTIDE SEQUENCE [LARGE SCALE GENOMIC DNA]</scope>
    <source>
        <strain evidence="1 2">SSD-17B</strain>
    </source>
</reference>
<proteinExistence type="predicted"/>
<dbReference type="STRING" id="1033810.HLPCO_002261"/>
<name>F7PU44_9MOLU</name>
<comment type="caution">
    <text evidence="1">The sequence shown here is derived from an EMBL/GenBank/DDBJ whole genome shotgun (WGS) entry which is preliminary data.</text>
</comment>
<dbReference type="RefSeq" id="WP_008825353.1">
    <property type="nucleotide sequence ID" value="NZ_AFNU02000008.1"/>
</dbReference>
<evidence type="ECO:0000313" key="2">
    <source>
        <dbReference type="Proteomes" id="UP000005707"/>
    </source>
</evidence>
<dbReference type="AlphaFoldDB" id="F7PU44"/>
<dbReference type="InParanoid" id="F7PU44"/>
<evidence type="ECO:0008006" key="3">
    <source>
        <dbReference type="Google" id="ProtNLM"/>
    </source>
</evidence>
<dbReference type="Pfam" id="PF14056">
    <property type="entry name" value="DUF4250"/>
    <property type="match status" value="1"/>
</dbReference>
<gene>
    <name evidence="1" type="ORF">HLPCO_002261</name>
</gene>
<reference evidence="1 2" key="1">
    <citation type="journal article" date="2011" name="J. Bacteriol.">
        <title>Genome sequence of Haloplasma contractile, an unusual contractile bacterium from a deep-sea anoxic brine lake.</title>
        <authorList>
            <person name="Antunes A."/>
            <person name="Alam I."/>
            <person name="El Dorry H."/>
            <person name="Siam R."/>
            <person name="Robertson A."/>
            <person name="Bajic V.B."/>
            <person name="Stingl U."/>
        </authorList>
    </citation>
    <scope>NUCLEOTIDE SEQUENCE [LARGE SCALE GENOMIC DNA]</scope>
    <source>
        <strain evidence="1 2">SSD-17B</strain>
    </source>
</reference>
<keyword evidence="2" id="KW-1185">Reference proteome</keyword>
<dbReference type="InterPro" id="IPR025346">
    <property type="entry name" value="DUF4250"/>
</dbReference>
<evidence type="ECO:0000313" key="1">
    <source>
        <dbReference type="EMBL" id="ERJ11778.1"/>
    </source>
</evidence>
<accession>F7PU44</accession>
<organism evidence="1 2">
    <name type="scientific">Haloplasma contractile SSD-17B</name>
    <dbReference type="NCBI Taxonomy" id="1033810"/>
    <lineage>
        <taxon>Bacteria</taxon>
        <taxon>Bacillati</taxon>
        <taxon>Mycoplasmatota</taxon>
        <taxon>Mollicutes</taxon>
        <taxon>Haloplasmatales</taxon>
        <taxon>Haloplasmataceae</taxon>
        <taxon>Haloplasma</taxon>
    </lineage>
</organism>